<dbReference type="GO" id="GO:0061630">
    <property type="term" value="F:ubiquitin protein ligase activity"/>
    <property type="evidence" value="ECO:0007669"/>
    <property type="project" value="UniProtKB-EC"/>
</dbReference>
<evidence type="ECO:0000256" key="8">
    <source>
        <dbReference type="ARBA" id="ARBA00023110"/>
    </source>
</evidence>
<dbReference type="InterPro" id="IPR044666">
    <property type="entry name" value="Cyclophilin_A-like"/>
</dbReference>
<evidence type="ECO:0000256" key="9">
    <source>
        <dbReference type="ARBA" id="ARBA00023235"/>
    </source>
</evidence>
<evidence type="ECO:0000313" key="13">
    <source>
        <dbReference type="Proteomes" id="UP000689195"/>
    </source>
</evidence>
<gene>
    <name evidence="12" type="ORF">PPENT_87.1.T1050137</name>
</gene>
<keyword evidence="8" id="KW-0697">Rotamase</keyword>
<dbReference type="Proteomes" id="UP000689195">
    <property type="component" value="Unassembled WGS sequence"/>
</dbReference>
<evidence type="ECO:0000256" key="5">
    <source>
        <dbReference type="ARBA" id="ARBA00007930"/>
    </source>
</evidence>
<keyword evidence="10" id="KW-0539">Nucleus</keyword>
<protein>
    <recommendedName>
        <fullName evidence="11">PPIase cyclophilin-type domain-containing protein</fullName>
    </recommendedName>
</protein>
<accession>A0A8S1X605</accession>
<keyword evidence="9" id="KW-0413">Isomerase</keyword>
<dbReference type="PANTHER" id="PTHR45625:SF1">
    <property type="entry name" value="RING-TYPE E3 UBIQUITIN-PROTEIN LIGASE PPIL2"/>
    <property type="match status" value="1"/>
</dbReference>
<reference evidence="12" key="1">
    <citation type="submission" date="2021-01" db="EMBL/GenBank/DDBJ databases">
        <authorList>
            <consortium name="Genoscope - CEA"/>
            <person name="William W."/>
        </authorList>
    </citation>
    <scope>NUCLEOTIDE SEQUENCE</scope>
</reference>
<comment type="caution">
    <text evidence="12">The sequence shown here is derived from an EMBL/GenBank/DDBJ whole genome shotgun (WGS) entry which is preliminary data.</text>
</comment>
<evidence type="ECO:0000256" key="10">
    <source>
        <dbReference type="ARBA" id="ARBA00023242"/>
    </source>
</evidence>
<dbReference type="OrthoDB" id="271386at2759"/>
<dbReference type="EMBL" id="CAJJDO010000105">
    <property type="protein sequence ID" value="CAD8193976.1"/>
    <property type="molecule type" value="Genomic_DNA"/>
</dbReference>
<comment type="function">
    <text evidence="3">May catalyze the cis-trans isomerization of proline imidic peptide bonds in oligopeptides thereby assisting the folding of proteins. May also function as a chaperone, playing a role in intracellular transport of proteins. May also have a protein ubiquitin ligase activity acting as an E3 ubiquitin protein ligase or as a ubiquitin-ubiquitin ligase promoting elongation of ubiquitin chains on proteins.</text>
</comment>
<dbReference type="GO" id="GO:0000209">
    <property type="term" value="P:protein polyubiquitination"/>
    <property type="evidence" value="ECO:0007669"/>
    <property type="project" value="TreeGrafter"/>
</dbReference>
<evidence type="ECO:0000259" key="11">
    <source>
        <dbReference type="PROSITE" id="PS50072"/>
    </source>
</evidence>
<dbReference type="FunFam" id="2.40.100.10:FF:000014">
    <property type="entry name" value="Peptidyl-prolyl cis-trans isomerase cyp65"/>
    <property type="match status" value="1"/>
</dbReference>
<evidence type="ECO:0000256" key="7">
    <source>
        <dbReference type="ARBA" id="ARBA00022786"/>
    </source>
</evidence>
<dbReference type="PROSITE" id="PS50072">
    <property type="entry name" value="CSA_PPIASE_2"/>
    <property type="match status" value="1"/>
</dbReference>
<evidence type="ECO:0000256" key="2">
    <source>
        <dbReference type="ARBA" id="ARBA00000971"/>
    </source>
</evidence>
<dbReference type="Pfam" id="PF00160">
    <property type="entry name" value="Pro_isomerase"/>
    <property type="match status" value="1"/>
</dbReference>
<evidence type="ECO:0000313" key="12">
    <source>
        <dbReference type="EMBL" id="CAD8193976.1"/>
    </source>
</evidence>
<feature type="domain" description="PPIase cyclophilin-type" evidence="11">
    <location>
        <begin position="115"/>
        <end position="261"/>
    </location>
</feature>
<evidence type="ECO:0000256" key="1">
    <source>
        <dbReference type="ARBA" id="ARBA00000900"/>
    </source>
</evidence>
<comment type="similarity">
    <text evidence="5">Belongs to the cyclophilin-type PPIase family. PPIL2 subfamily.</text>
</comment>
<keyword evidence="13" id="KW-1185">Reference proteome</keyword>
<comment type="catalytic activity">
    <reaction evidence="1">
        <text>S-ubiquitinyl-[E2 ubiquitin-conjugating enzyme]-L-cysteine + [acceptor protein]-L-lysine = [E2 ubiquitin-conjugating enzyme]-L-cysteine + N(6)-ubiquitinyl-[acceptor protein]-L-lysine.</text>
        <dbReference type="EC" id="2.3.2.27"/>
    </reaction>
</comment>
<evidence type="ECO:0000256" key="3">
    <source>
        <dbReference type="ARBA" id="ARBA00003697"/>
    </source>
</evidence>
<dbReference type="AlphaFoldDB" id="A0A8S1X605"/>
<keyword evidence="6" id="KW-0808">Transferase</keyword>
<organism evidence="12 13">
    <name type="scientific">Paramecium pentaurelia</name>
    <dbReference type="NCBI Taxonomy" id="43138"/>
    <lineage>
        <taxon>Eukaryota</taxon>
        <taxon>Sar</taxon>
        <taxon>Alveolata</taxon>
        <taxon>Ciliophora</taxon>
        <taxon>Intramacronucleata</taxon>
        <taxon>Oligohymenophorea</taxon>
        <taxon>Peniculida</taxon>
        <taxon>Parameciidae</taxon>
        <taxon>Paramecium</taxon>
    </lineage>
</organism>
<comment type="catalytic activity">
    <reaction evidence="2">
        <text>[protein]-peptidylproline (omega=180) = [protein]-peptidylproline (omega=0)</text>
        <dbReference type="Rhea" id="RHEA:16237"/>
        <dbReference type="Rhea" id="RHEA-COMP:10747"/>
        <dbReference type="Rhea" id="RHEA-COMP:10748"/>
        <dbReference type="ChEBI" id="CHEBI:83833"/>
        <dbReference type="ChEBI" id="CHEBI:83834"/>
        <dbReference type="EC" id="5.2.1.8"/>
    </reaction>
</comment>
<keyword evidence="7" id="KW-0833">Ubl conjugation pathway</keyword>
<dbReference type="GO" id="GO:0071013">
    <property type="term" value="C:catalytic step 2 spliceosome"/>
    <property type="evidence" value="ECO:0007669"/>
    <property type="project" value="TreeGrafter"/>
</dbReference>
<dbReference type="GO" id="GO:0003755">
    <property type="term" value="F:peptidyl-prolyl cis-trans isomerase activity"/>
    <property type="evidence" value="ECO:0007669"/>
    <property type="project" value="UniProtKB-KW"/>
</dbReference>
<evidence type="ECO:0000256" key="6">
    <source>
        <dbReference type="ARBA" id="ARBA00022679"/>
    </source>
</evidence>
<dbReference type="InterPro" id="IPR002130">
    <property type="entry name" value="Cyclophilin-type_PPIase_dom"/>
</dbReference>
<name>A0A8S1X605_9CILI</name>
<comment type="subcellular location">
    <subcellularLocation>
        <location evidence="4">Nucleus</location>
    </subcellularLocation>
</comment>
<dbReference type="PANTHER" id="PTHR45625">
    <property type="entry name" value="PEPTIDYL-PROLYL CIS-TRANS ISOMERASE-RELATED"/>
    <property type="match status" value="1"/>
</dbReference>
<proteinExistence type="inferred from homology"/>
<sequence length="337" mass="39710">MIGKRIMEMAQEQNVNRQKEQNEREKYTFEEIEQMKKKVKEQMVSNQLNVNSHQNLVILYLKDMQLNMILLVFLVLKTKPLGQIQYRNMNEDEIRKFLYERIRKSGQKGYVQLITNYGNINFELHCDLVPMTCENFLELCEKGYYNQTKFHKLIENQLLEGGDPTATGYGGESIFGKPFRIEINNLLSHNKAGMVSMGNLGENHQTSHFFIALAECKNYDGKYAVFGEVVGGFQTLYQINKLPTNMWQRPEVTIKLKELNVIKNPFRDMIKIMLQEKEVEKEQKLQEKDKERWLDDEGFSLPKRISTTSQIKGLGLDFQYIRIIKKQLKQYCFDSWL</sequence>
<evidence type="ECO:0000256" key="4">
    <source>
        <dbReference type="ARBA" id="ARBA00004123"/>
    </source>
</evidence>